<accession>A0AAD4QJ54</accession>
<feature type="signal peptide" evidence="1">
    <location>
        <begin position="1"/>
        <end position="18"/>
    </location>
</feature>
<dbReference type="AlphaFoldDB" id="A0AAD4QJ54"/>
<evidence type="ECO:0008006" key="4">
    <source>
        <dbReference type="Google" id="ProtNLM"/>
    </source>
</evidence>
<keyword evidence="3" id="KW-1185">Reference proteome</keyword>
<gene>
    <name evidence="2" type="ORF">B0F90DRAFT_402874</name>
</gene>
<evidence type="ECO:0000313" key="3">
    <source>
        <dbReference type="Proteomes" id="UP001203297"/>
    </source>
</evidence>
<evidence type="ECO:0000313" key="2">
    <source>
        <dbReference type="EMBL" id="KAI0291195.1"/>
    </source>
</evidence>
<keyword evidence="1" id="KW-0732">Signal</keyword>
<feature type="chain" id="PRO_5042134202" description="Secreted protein" evidence="1">
    <location>
        <begin position="19"/>
        <end position="127"/>
    </location>
</feature>
<dbReference type="EMBL" id="WTXG01000170">
    <property type="protein sequence ID" value="KAI0291195.1"/>
    <property type="molecule type" value="Genomic_DNA"/>
</dbReference>
<sequence>MFLIRMCGSGVLLSIAWARGAKMTLPKSHSYYQYIVTTVVNMTEGWKPPCAKPLGRGKQERWCVIEWREEESLCVGEERSQGRLTKGGHVKACVSWMKVRGVRSSHEQSRSFTIRLNIVYMSHDFDL</sequence>
<name>A0AAD4QJ54_9AGAM</name>
<dbReference type="Proteomes" id="UP001203297">
    <property type="component" value="Unassembled WGS sequence"/>
</dbReference>
<protein>
    <recommendedName>
        <fullName evidence="4">Secreted protein</fullName>
    </recommendedName>
</protein>
<organism evidence="2 3">
    <name type="scientific">Multifurca ochricompacta</name>
    <dbReference type="NCBI Taxonomy" id="376703"/>
    <lineage>
        <taxon>Eukaryota</taxon>
        <taxon>Fungi</taxon>
        <taxon>Dikarya</taxon>
        <taxon>Basidiomycota</taxon>
        <taxon>Agaricomycotina</taxon>
        <taxon>Agaricomycetes</taxon>
        <taxon>Russulales</taxon>
        <taxon>Russulaceae</taxon>
        <taxon>Multifurca</taxon>
    </lineage>
</organism>
<comment type="caution">
    <text evidence="2">The sequence shown here is derived from an EMBL/GenBank/DDBJ whole genome shotgun (WGS) entry which is preliminary data.</text>
</comment>
<reference evidence="2" key="1">
    <citation type="journal article" date="2022" name="New Phytol.">
        <title>Evolutionary transition to the ectomycorrhizal habit in the genomes of a hyperdiverse lineage of mushroom-forming fungi.</title>
        <authorList>
            <person name="Looney B."/>
            <person name="Miyauchi S."/>
            <person name="Morin E."/>
            <person name="Drula E."/>
            <person name="Courty P.E."/>
            <person name="Kohler A."/>
            <person name="Kuo A."/>
            <person name="LaButti K."/>
            <person name="Pangilinan J."/>
            <person name="Lipzen A."/>
            <person name="Riley R."/>
            <person name="Andreopoulos W."/>
            <person name="He G."/>
            <person name="Johnson J."/>
            <person name="Nolan M."/>
            <person name="Tritt A."/>
            <person name="Barry K.W."/>
            <person name="Grigoriev I.V."/>
            <person name="Nagy L.G."/>
            <person name="Hibbett D."/>
            <person name="Henrissat B."/>
            <person name="Matheny P.B."/>
            <person name="Labbe J."/>
            <person name="Martin F.M."/>
        </authorList>
    </citation>
    <scope>NUCLEOTIDE SEQUENCE</scope>
    <source>
        <strain evidence="2">BPL690</strain>
    </source>
</reference>
<proteinExistence type="predicted"/>
<evidence type="ECO:0000256" key="1">
    <source>
        <dbReference type="SAM" id="SignalP"/>
    </source>
</evidence>